<feature type="domain" description="F-box" evidence="1">
    <location>
        <begin position="61"/>
        <end position="106"/>
    </location>
</feature>
<dbReference type="CDD" id="cd09917">
    <property type="entry name" value="F-box_SF"/>
    <property type="match status" value="1"/>
</dbReference>
<dbReference type="Proteomes" id="UP000190274">
    <property type="component" value="Chromosome E"/>
</dbReference>
<dbReference type="EMBL" id="LT598455">
    <property type="protein sequence ID" value="SCU88060.1"/>
    <property type="molecule type" value="Genomic_DNA"/>
</dbReference>
<evidence type="ECO:0000313" key="3">
    <source>
        <dbReference type="Proteomes" id="UP000190274"/>
    </source>
</evidence>
<proteinExistence type="predicted"/>
<dbReference type="SUPFAM" id="SSF52047">
    <property type="entry name" value="RNI-like"/>
    <property type="match status" value="1"/>
</dbReference>
<name>A0A1G4JD14_9SACH</name>
<protein>
    <submittedName>
        <fullName evidence="2">LADA_0E07932g1_1</fullName>
    </submittedName>
</protein>
<dbReference type="InterPro" id="IPR001810">
    <property type="entry name" value="F-box_dom"/>
</dbReference>
<sequence length="620" mass="69993">MNSSGQAEEVDTPMTEHVSVYTPIGHSGVPLPHDYFQDVNYEVPKSATPEVLTLYPNDGQRDMISNLPTEVKMHIAHKLSQYDLISLAAASSLFQRVASQALYSKIVVDANHSYLQSTSTQRNRERATYIKTRYNFNKLIEVISRPSNGLGALIKCFEIIRLPDGMHRSEIQNLMCNSLPAMTNLCKIYCGSDAVSIPPRVLQLMPNKREVEALAVNVDLRQSWESIDTFENIQKLSIFPFVDSQRLASFLSKLLTPCVVENLTTLRVGRDCAAVTSRSSRQSLIVTGYMLNNNLEQPDVVEGDAVIRYNQLDLNFWEFLIPVANSGLKMKSLNSFEISGVSVIPEDSSRMVQGVDLTSIRTLSFLDMQEVQLIPEVDYEVSDFTSLALQHMQASFLGGLAPYLRNLQKLRLDYREPVKDSVHEFLRALKEDAHASLQELDLNIHWDDSKLAMWPNWETLALKYMDSILLHAATLQKLSLVAYHDFRFYSLPKRIPSQALIHLRLCRRLQSLRLHGESLHPMGGELISQMAHLRKLDLVGVASGGAQHMALQVMYAGVLDRWYRVIHVAIALARSNPGLQLIRIDKCLFECLGNGTVGPKTDDEDFDTETRVLMSEKDWV</sequence>
<dbReference type="AlphaFoldDB" id="A0A1G4JD14"/>
<evidence type="ECO:0000259" key="1">
    <source>
        <dbReference type="PROSITE" id="PS50181"/>
    </source>
</evidence>
<dbReference type="PROSITE" id="PS50181">
    <property type="entry name" value="FBOX"/>
    <property type="match status" value="1"/>
</dbReference>
<dbReference type="InterPro" id="IPR036047">
    <property type="entry name" value="F-box-like_dom_sf"/>
</dbReference>
<reference evidence="3" key="1">
    <citation type="submission" date="2016-03" db="EMBL/GenBank/DDBJ databases">
        <authorList>
            <person name="Devillers H."/>
        </authorList>
    </citation>
    <scope>NUCLEOTIDE SEQUENCE [LARGE SCALE GENOMIC DNA]</scope>
</reference>
<dbReference type="Gene3D" id="3.80.10.10">
    <property type="entry name" value="Ribonuclease Inhibitor"/>
    <property type="match status" value="1"/>
</dbReference>
<organism evidence="2 3">
    <name type="scientific">Lachancea dasiensis</name>
    <dbReference type="NCBI Taxonomy" id="1072105"/>
    <lineage>
        <taxon>Eukaryota</taxon>
        <taxon>Fungi</taxon>
        <taxon>Dikarya</taxon>
        <taxon>Ascomycota</taxon>
        <taxon>Saccharomycotina</taxon>
        <taxon>Saccharomycetes</taxon>
        <taxon>Saccharomycetales</taxon>
        <taxon>Saccharomycetaceae</taxon>
        <taxon>Lachancea</taxon>
    </lineage>
</organism>
<dbReference type="SUPFAM" id="SSF81383">
    <property type="entry name" value="F-box domain"/>
    <property type="match status" value="1"/>
</dbReference>
<accession>A0A1G4JD14</accession>
<dbReference type="InterPro" id="IPR032675">
    <property type="entry name" value="LRR_dom_sf"/>
</dbReference>
<dbReference type="OrthoDB" id="4024240at2759"/>
<evidence type="ECO:0000313" key="2">
    <source>
        <dbReference type="EMBL" id="SCU88060.1"/>
    </source>
</evidence>
<dbReference type="Pfam" id="PF12937">
    <property type="entry name" value="F-box-like"/>
    <property type="match status" value="1"/>
</dbReference>
<keyword evidence="3" id="KW-1185">Reference proteome</keyword>
<gene>
    <name evidence="2" type="ORF">LADA_0E07932G</name>
</gene>